<dbReference type="OrthoDB" id="203796at2759"/>
<keyword evidence="2" id="KW-1133">Transmembrane helix</keyword>
<evidence type="ECO:0000256" key="2">
    <source>
        <dbReference type="SAM" id="Phobius"/>
    </source>
</evidence>
<gene>
    <name evidence="3" type="ORF">AJ79_02700</name>
</gene>
<dbReference type="Proteomes" id="UP000223968">
    <property type="component" value="Unassembled WGS sequence"/>
</dbReference>
<sequence>MGIPKIPQAYQDDPPLSSSASAHSLQPYHDVEPDDSPPAYTDDDNLAIPQPSSIIAAATPLSTTYRLESPYHIPGGRTVTSKRAKKTYTVTLHPEFSQDPEALHGLILVQSNRPPVPVIVVKGTHTVTRKDSSSKSGTSKETVVDFDFSINCVGSVVPDVNQSGVRWRNVQILEEEGNERGWRGGRVKSKMFGKKKKARAVSAEGGDGVEADADLERGRVLTREEVLKEWCERFCEDKAGVRSFTFHRTLQFWDHHALTKGLTTLIRSLNYRGHISITTHTHNSHLTVYTPHLLNKLRTNSIVWWTCVILQLWLITWPILLLLERRYEPITATWYARDENGEYACGLDEAGWLEFFAPVVKRSVLSRAKDGEVVGLEEARGARQEAERVARGEVGVRESEAERERRERLNRGQGGWTDSLVGVVRGVAEVGMEWNQAAGWGGDR</sequence>
<feature type="transmembrane region" description="Helical" evidence="2">
    <location>
        <begin position="302"/>
        <end position="323"/>
    </location>
</feature>
<protein>
    <submittedName>
        <fullName evidence="3">Uncharacterized protein</fullName>
    </submittedName>
</protein>
<dbReference type="PANTHER" id="PTHR37848">
    <property type="entry name" value="EXPRESSED PROTEIN"/>
    <property type="match status" value="1"/>
</dbReference>
<accession>A0A2B7Y2I2</accession>
<keyword evidence="2" id="KW-0812">Transmembrane</keyword>
<keyword evidence="2" id="KW-0472">Membrane</keyword>
<evidence type="ECO:0000313" key="4">
    <source>
        <dbReference type="Proteomes" id="UP000223968"/>
    </source>
</evidence>
<dbReference type="AlphaFoldDB" id="A0A2B7Y2I2"/>
<dbReference type="EMBL" id="PDNB01000029">
    <property type="protein sequence ID" value="PGH15018.1"/>
    <property type="molecule type" value="Genomic_DNA"/>
</dbReference>
<organism evidence="3 4">
    <name type="scientific">Helicocarpus griseus UAMH5409</name>
    <dbReference type="NCBI Taxonomy" id="1447875"/>
    <lineage>
        <taxon>Eukaryota</taxon>
        <taxon>Fungi</taxon>
        <taxon>Dikarya</taxon>
        <taxon>Ascomycota</taxon>
        <taxon>Pezizomycotina</taxon>
        <taxon>Eurotiomycetes</taxon>
        <taxon>Eurotiomycetidae</taxon>
        <taxon>Onygenales</taxon>
        <taxon>Ajellomycetaceae</taxon>
        <taxon>Helicocarpus</taxon>
    </lineage>
</organism>
<name>A0A2B7Y2I2_9EURO</name>
<proteinExistence type="predicted"/>
<comment type="caution">
    <text evidence="3">The sequence shown here is derived from an EMBL/GenBank/DDBJ whole genome shotgun (WGS) entry which is preliminary data.</text>
</comment>
<dbReference type="PANTHER" id="PTHR37848:SF1">
    <property type="entry name" value="SUN DOMAIN-CONTAINING PROTEIN"/>
    <property type="match status" value="1"/>
</dbReference>
<reference evidence="3 4" key="1">
    <citation type="submission" date="2017-10" db="EMBL/GenBank/DDBJ databases">
        <title>Comparative genomics in systemic dimorphic fungi from Ajellomycetaceae.</title>
        <authorList>
            <person name="Munoz J.F."/>
            <person name="Mcewen J.G."/>
            <person name="Clay O.K."/>
            <person name="Cuomo C.A."/>
        </authorList>
    </citation>
    <scope>NUCLEOTIDE SEQUENCE [LARGE SCALE GENOMIC DNA]</scope>
    <source>
        <strain evidence="3 4">UAMH5409</strain>
    </source>
</reference>
<evidence type="ECO:0000256" key="1">
    <source>
        <dbReference type="SAM" id="MobiDB-lite"/>
    </source>
</evidence>
<keyword evidence="4" id="KW-1185">Reference proteome</keyword>
<evidence type="ECO:0000313" key="3">
    <source>
        <dbReference type="EMBL" id="PGH15018.1"/>
    </source>
</evidence>
<feature type="compositionally biased region" description="Low complexity" evidence="1">
    <location>
        <begin position="11"/>
        <end position="26"/>
    </location>
</feature>
<feature type="region of interest" description="Disordered" evidence="1">
    <location>
        <begin position="1"/>
        <end position="45"/>
    </location>
</feature>